<evidence type="ECO:0000259" key="4">
    <source>
        <dbReference type="Pfam" id="PF04869"/>
    </source>
</evidence>
<evidence type="ECO:0008006" key="8">
    <source>
        <dbReference type="Google" id="ProtNLM"/>
    </source>
</evidence>
<dbReference type="Gene3D" id="1.20.5.170">
    <property type="match status" value="1"/>
</dbReference>
<organism evidence="6 7">
    <name type="scientific">Rhizophlyctis rosea</name>
    <dbReference type="NCBI Taxonomy" id="64517"/>
    <lineage>
        <taxon>Eukaryota</taxon>
        <taxon>Fungi</taxon>
        <taxon>Fungi incertae sedis</taxon>
        <taxon>Chytridiomycota</taxon>
        <taxon>Chytridiomycota incertae sedis</taxon>
        <taxon>Chytridiomycetes</taxon>
        <taxon>Rhizophlyctidales</taxon>
        <taxon>Rhizophlyctidaceae</taxon>
        <taxon>Rhizophlyctis</taxon>
    </lineage>
</organism>
<evidence type="ECO:0000313" key="6">
    <source>
        <dbReference type="EMBL" id="KAJ3051862.1"/>
    </source>
</evidence>
<reference evidence="6" key="1">
    <citation type="submission" date="2020-05" db="EMBL/GenBank/DDBJ databases">
        <title>Phylogenomic resolution of chytrid fungi.</title>
        <authorList>
            <person name="Stajich J.E."/>
            <person name="Amses K."/>
            <person name="Simmons R."/>
            <person name="Seto K."/>
            <person name="Myers J."/>
            <person name="Bonds A."/>
            <person name="Quandt C.A."/>
            <person name="Barry K."/>
            <person name="Liu P."/>
            <person name="Grigoriev I."/>
            <person name="Longcore J.E."/>
            <person name="James T.Y."/>
        </authorList>
    </citation>
    <scope>NUCLEOTIDE SEQUENCE</scope>
    <source>
        <strain evidence="6">JEL0318</strain>
    </source>
</reference>
<dbReference type="GO" id="GO:0005783">
    <property type="term" value="C:endoplasmic reticulum"/>
    <property type="evidence" value="ECO:0007669"/>
    <property type="project" value="TreeGrafter"/>
</dbReference>
<evidence type="ECO:0000313" key="7">
    <source>
        <dbReference type="Proteomes" id="UP001212841"/>
    </source>
</evidence>
<name>A0AAD5SC22_9FUNG</name>
<dbReference type="Proteomes" id="UP001212841">
    <property type="component" value="Unassembled WGS sequence"/>
</dbReference>
<evidence type="ECO:0000256" key="2">
    <source>
        <dbReference type="ARBA" id="ARBA00023034"/>
    </source>
</evidence>
<dbReference type="GO" id="GO:0006888">
    <property type="term" value="P:endoplasmic reticulum to Golgi vesicle-mediated transport"/>
    <property type="evidence" value="ECO:0007669"/>
    <property type="project" value="TreeGrafter"/>
</dbReference>
<dbReference type="PANTHER" id="PTHR10013">
    <property type="entry name" value="GENERAL VESICULAR TRANSPORT FACTOR P115"/>
    <property type="match status" value="1"/>
</dbReference>
<dbReference type="GO" id="GO:0048211">
    <property type="term" value="P:Golgi vesicle docking"/>
    <property type="evidence" value="ECO:0007669"/>
    <property type="project" value="TreeGrafter"/>
</dbReference>
<feature type="domain" description="Vesicle tethering protein Uso1/P115-like head" evidence="4">
    <location>
        <begin position="4"/>
        <end position="158"/>
    </location>
</feature>
<dbReference type="AlphaFoldDB" id="A0AAD5SC22"/>
<dbReference type="InterPro" id="IPR011989">
    <property type="entry name" value="ARM-like"/>
</dbReference>
<dbReference type="PANTHER" id="PTHR10013:SF0">
    <property type="entry name" value="GENERAL VESICULAR TRANSPORT FACTOR P115"/>
    <property type="match status" value="1"/>
</dbReference>
<protein>
    <recommendedName>
        <fullName evidence="8">General vesicular transport factor p115</fullName>
    </recommendedName>
</protein>
<dbReference type="Gene3D" id="1.25.10.10">
    <property type="entry name" value="Leucine-rich Repeat Variant"/>
    <property type="match status" value="1"/>
</dbReference>
<evidence type="ECO:0000256" key="3">
    <source>
        <dbReference type="SAM" id="MobiDB-lite"/>
    </source>
</evidence>
<sequence length="289" mass="32354">MFALVYANREGADIRVQIGLLSLMCTWLYESPDAVKEFLTEGSNVQFLVEQINQSSGVDPLVQGLAAYLLGLVYEWNDDSEATFTKTSLQSLILSRVGADVFISRIERLRESKEFNSATAQIVKKDTGVDGEGNPEVYFDYTFVELLKSSHDRIARSITTTRKSNTPKKAAAISEAIPNTAVQPLKDTISSQEKEIESLKQKLEVMEARSVQEAAEFNQKIGALNQTIEDLKNTISKQAEQYDTLQRDQEDLLVLLSDLDNKKISMRARLRELGDEIPSSDDDDSDDED</sequence>
<keyword evidence="7" id="KW-1185">Reference proteome</keyword>
<evidence type="ECO:0000256" key="1">
    <source>
        <dbReference type="ARBA" id="ARBA00004555"/>
    </source>
</evidence>
<feature type="region of interest" description="Disordered" evidence="3">
    <location>
        <begin position="270"/>
        <end position="289"/>
    </location>
</feature>
<evidence type="ECO:0000259" key="5">
    <source>
        <dbReference type="Pfam" id="PF04871"/>
    </source>
</evidence>
<feature type="domain" description="Uso1/p115-like vesicle tethering protein C-terminal" evidence="5">
    <location>
        <begin position="181"/>
        <end position="288"/>
    </location>
</feature>
<gene>
    <name evidence="6" type="ORF">HK097_007134</name>
</gene>
<dbReference type="GO" id="GO:0006886">
    <property type="term" value="P:intracellular protein transport"/>
    <property type="evidence" value="ECO:0007669"/>
    <property type="project" value="InterPro"/>
</dbReference>
<proteinExistence type="predicted"/>
<dbReference type="GO" id="GO:0048280">
    <property type="term" value="P:vesicle fusion with Golgi apparatus"/>
    <property type="evidence" value="ECO:0007669"/>
    <property type="project" value="InterPro"/>
</dbReference>
<dbReference type="Pfam" id="PF04871">
    <property type="entry name" value="Uso1_p115_C"/>
    <property type="match status" value="1"/>
</dbReference>
<dbReference type="Pfam" id="PF04869">
    <property type="entry name" value="Uso1_p115_head"/>
    <property type="match status" value="1"/>
</dbReference>
<dbReference type="GO" id="GO:0005795">
    <property type="term" value="C:Golgi stack"/>
    <property type="evidence" value="ECO:0007669"/>
    <property type="project" value="TreeGrafter"/>
</dbReference>
<feature type="compositionally biased region" description="Acidic residues" evidence="3">
    <location>
        <begin position="278"/>
        <end position="289"/>
    </location>
</feature>
<dbReference type="GO" id="GO:0000139">
    <property type="term" value="C:Golgi membrane"/>
    <property type="evidence" value="ECO:0007669"/>
    <property type="project" value="InterPro"/>
</dbReference>
<keyword evidence="2" id="KW-0333">Golgi apparatus</keyword>
<dbReference type="InterPro" id="IPR006955">
    <property type="entry name" value="Uso1_p115_C"/>
</dbReference>
<comment type="caution">
    <text evidence="6">The sequence shown here is derived from an EMBL/GenBank/DDBJ whole genome shotgun (WGS) entry which is preliminary data.</text>
</comment>
<dbReference type="EMBL" id="JADGJD010000350">
    <property type="protein sequence ID" value="KAJ3051862.1"/>
    <property type="molecule type" value="Genomic_DNA"/>
</dbReference>
<dbReference type="GO" id="GO:0012507">
    <property type="term" value="C:ER to Golgi transport vesicle membrane"/>
    <property type="evidence" value="ECO:0007669"/>
    <property type="project" value="TreeGrafter"/>
</dbReference>
<comment type="subcellular location">
    <subcellularLocation>
        <location evidence="1">Golgi apparatus</location>
    </subcellularLocation>
</comment>
<dbReference type="InterPro" id="IPR024095">
    <property type="entry name" value="Vesicle_P115"/>
</dbReference>
<accession>A0AAD5SC22</accession>
<dbReference type="InterPro" id="IPR006953">
    <property type="entry name" value="Vesicle_Uso1_P115_head"/>
</dbReference>